<evidence type="ECO:0000313" key="1">
    <source>
        <dbReference type="EMBL" id="RVU21810.1"/>
    </source>
</evidence>
<organism evidence="1 2">
    <name type="scientific">Methylobacterium oryzihabitans</name>
    <dbReference type="NCBI Taxonomy" id="2499852"/>
    <lineage>
        <taxon>Bacteria</taxon>
        <taxon>Pseudomonadati</taxon>
        <taxon>Pseudomonadota</taxon>
        <taxon>Alphaproteobacteria</taxon>
        <taxon>Hyphomicrobiales</taxon>
        <taxon>Methylobacteriaceae</taxon>
        <taxon>Methylobacterium</taxon>
    </lineage>
</organism>
<dbReference type="Proteomes" id="UP000286997">
    <property type="component" value="Unassembled WGS sequence"/>
</dbReference>
<keyword evidence="2" id="KW-1185">Reference proteome</keyword>
<proteinExistence type="predicted"/>
<evidence type="ECO:0000313" key="2">
    <source>
        <dbReference type="Proteomes" id="UP000286997"/>
    </source>
</evidence>
<accession>A0A3S2YXW9</accession>
<comment type="caution">
    <text evidence="1">The sequence shown here is derived from an EMBL/GenBank/DDBJ whole genome shotgun (WGS) entry which is preliminary data.</text>
</comment>
<sequence>MRNEERPSARSAVELLDSLEALGRTVAALNAAGQQVRVAVVPDGLWVEGLDSARGSYGRLIPTRDVARLPAYALTKEVEAIVSGR</sequence>
<reference evidence="1 2" key="1">
    <citation type="submission" date="2019-01" db="EMBL/GenBank/DDBJ databases">
        <authorList>
            <person name="Chen W.-M."/>
        </authorList>
    </citation>
    <scope>NUCLEOTIDE SEQUENCE [LARGE SCALE GENOMIC DNA]</scope>
    <source>
        <strain evidence="1 2">TER-1</strain>
    </source>
</reference>
<dbReference type="AlphaFoldDB" id="A0A3S2YXW9"/>
<name>A0A3S2YXW9_9HYPH</name>
<dbReference type="EMBL" id="SACP01000001">
    <property type="protein sequence ID" value="RVU21810.1"/>
    <property type="molecule type" value="Genomic_DNA"/>
</dbReference>
<protein>
    <submittedName>
        <fullName evidence="1">Uncharacterized protein</fullName>
    </submittedName>
</protein>
<gene>
    <name evidence="1" type="ORF">EOE48_01825</name>
</gene>
<dbReference type="OrthoDB" id="8004713at2"/>
<dbReference type="RefSeq" id="WP_127727053.1">
    <property type="nucleotide sequence ID" value="NZ_SACP01000001.1"/>
</dbReference>